<feature type="domain" description="PLAT" evidence="2">
    <location>
        <begin position="1"/>
        <end position="92"/>
    </location>
</feature>
<dbReference type="InterPro" id="IPR001024">
    <property type="entry name" value="PLAT/LH2_dom"/>
</dbReference>
<dbReference type="SUPFAM" id="SSF49723">
    <property type="entry name" value="Lipase/lipooxygenase domain (PLAT/LH2 domain)"/>
    <property type="match status" value="1"/>
</dbReference>
<dbReference type="AlphaFoldDB" id="A0A2R6W7K2"/>
<dbReference type="Proteomes" id="UP000244005">
    <property type="component" value="Unassembled WGS sequence"/>
</dbReference>
<name>A0A2R6W7K2_MARPO</name>
<gene>
    <name evidence="3" type="ORF">MARPO_0134s0046</name>
</gene>
<reference evidence="4" key="1">
    <citation type="journal article" date="2017" name="Cell">
        <title>Insights into land plant evolution garnered from the Marchantia polymorpha genome.</title>
        <authorList>
            <person name="Bowman J.L."/>
            <person name="Kohchi T."/>
            <person name="Yamato K.T."/>
            <person name="Jenkins J."/>
            <person name="Shu S."/>
            <person name="Ishizaki K."/>
            <person name="Yamaoka S."/>
            <person name="Nishihama R."/>
            <person name="Nakamura Y."/>
            <person name="Berger F."/>
            <person name="Adam C."/>
            <person name="Aki S.S."/>
            <person name="Althoff F."/>
            <person name="Araki T."/>
            <person name="Arteaga-Vazquez M.A."/>
            <person name="Balasubrmanian S."/>
            <person name="Barry K."/>
            <person name="Bauer D."/>
            <person name="Boehm C.R."/>
            <person name="Briginshaw L."/>
            <person name="Caballero-Perez J."/>
            <person name="Catarino B."/>
            <person name="Chen F."/>
            <person name="Chiyoda S."/>
            <person name="Chovatia M."/>
            <person name="Davies K.M."/>
            <person name="Delmans M."/>
            <person name="Demura T."/>
            <person name="Dierschke T."/>
            <person name="Dolan L."/>
            <person name="Dorantes-Acosta A.E."/>
            <person name="Eklund D.M."/>
            <person name="Florent S.N."/>
            <person name="Flores-Sandoval E."/>
            <person name="Fujiyama A."/>
            <person name="Fukuzawa H."/>
            <person name="Galik B."/>
            <person name="Grimanelli D."/>
            <person name="Grimwood J."/>
            <person name="Grossniklaus U."/>
            <person name="Hamada T."/>
            <person name="Haseloff J."/>
            <person name="Hetherington A.J."/>
            <person name="Higo A."/>
            <person name="Hirakawa Y."/>
            <person name="Hundley H.N."/>
            <person name="Ikeda Y."/>
            <person name="Inoue K."/>
            <person name="Inoue S.I."/>
            <person name="Ishida S."/>
            <person name="Jia Q."/>
            <person name="Kakita M."/>
            <person name="Kanazawa T."/>
            <person name="Kawai Y."/>
            <person name="Kawashima T."/>
            <person name="Kennedy M."/>
            <person name="Kinose K."/>
            <person name="Kinoshita T."/>
            <person name="Kohara Y."/>
            <person name="Koide E."/>
            <person name="Komatsu K."/>
            <person name="Kopischke S."/>
            <person name="Kubo M."/>
            <person name="Kyozuka J."/>
            <person name="Lagercrantz U."/>
            <person name="Lin S.S."/>
            <person name="Lindquist E."/>
            <person name="Lipzen A.M."/>
            <person name="Lu C.W."/>
            <person name="De Luna E."/>
            <person name="Martienssen R.A."/>
            <person name="Minamino N."/>
            <person name="Mizutani M."/>
            <person name="Mizutani M."/>
            <person name="Mochizuki N."/>
            <person name="Monte I."/>
            <person name="Mosher R."/>
            <person name="Nagasaki H."/>
            <person name="Nakagami H."/>
            <person name="Naramoto S."/>
            <person name="Nishitani K."/>
            <person name="Ohtani M."/>
            <person name="Okamoto T."/>
            <person name="Okumura M."/>
            <person name="Phillips J."/>
            <person name="Pollak B."/>
            <person name="Reinders A."/>
            <person name="Rovekamp M."/>
            <person name="Sano R."/>
            <person name="Sawa S."/>
            <person name="Schmid M.W."/>
            <person name="Shirakawa M."/>
            <person name="Solano R."/>
            <person name="Spunde A."/>
            <person name="Suetsugu N."/>
            <person name="Sugano S."/>
            <person name="Sugiyama A."/>
            <person name="Sun R."/>
            <person name="Suzuki Y."/>
            <person name="Takenaka M."/>
            <person name="Takezawa D."/>
            <person name="Tomogane H."/>
            <person name="Tsuzuki M."/>
            <person name="Ueda T."/>
            <person name="Umeda M."/>
            <person name="Ward J.M."/>
            <person name="Watanabe Y."/>
            <person name="Yazaki K."/>
            <person name="Yokoyama R."/>
            <person name="Yoshitake Y."/>
            <person name="Yotsui I."/>
            <person name="Zachgo S."/>
            <person name="Schmutz J."/>
        </authorList>
    </citation>
    <scope>NUCLEOTIDE SEQUENCE [LARGE SCALE GENOMIC DNA]</scope>
    <source>
        <strain evidence="4">Tak-1</strain>
    </source>
</reference>
<dbReference type="PANTHER" id="PTHR31718">
    <property type="entry name" value="PLAT DOMAIN-CONTAINING PROTEIN"/>
    <property type="match status" value="1"/>
</dbReference>
<dbReference type="Gene3D" id="2.60.60.20">
    <property type="entry name" value="PLAT/LH2 domain"/>
    <property type="match status" value="1"/>
</dbReference>
<dbReference type="PANTHER" id="PTHR31718:SF0">
    <property type="entry name" value="PLAT DOMAIN-CONTAINING PROTEIN 2"/>
    <property type="match status" value="1"/>
</dbReference>
<dbReference type="EMBL" id="KZ772806">
    <property type="protein sequence ID" value="PTQ29838.1"/>
    <property type="molecule type" value="Genomic_DNA"/>
</dbReference>
<proteinExistence type="predicted"/>
<sequence>MGISLMSADHNRLERNSLDVFTGFGNCLESPVCGLHLSSDRTGDHHGWYCDYVEVFSVSSKSFNKPCNTHHFTIQQWLATDVYPYQLVAHRDECSRVKKSIGRKVSA</sequence>
<evidence type="ECO:0000256" key="1">
    <source>
        <dbReference type="PROSITE-ProRule" id="PRU00152"/>
    </source>
</evidence>
<evidence type="ECO:0000313" key="3">
    <source>
        <dbReference type="EMBL" id="PTQ29838.1"/>
    </source>
</evidence>
<dbReference type="Gramene" id="Mp5g19814.1">
    <property type="protein sequence ID" value="Mp5g19814.1.cds1"/>
    <property type="gene ID" value="Mp5g19814"/>
</dbReference>
<accession>A0A2R6W7K2</accession>
<dbReference type="OMA" id="CSQEKFE"/>
<keyword evidence="4" id="KW-1185">Reference proteome</keyword>
<dbReference type="InterPro" id="IPR036392">
    <property type="entry name" value="PLAT/LH2_dom_sf"/>
</dbReference>
<protein>
    <recommendedName>
        <fullName evidence="2">PLAT domain-containing protein</fullName>
    </recommendedName>
</protein>
<dbReference type="Gramene" id="Mp5g19864.1">
    <property type="protein sequence ID" value="Mp5g19864.1.cds1"/>
    <property type="gene ID" value="Mp5g19864"/>
</dbReference>
<evidence type="ECO:0000313" key="4">
    <source>
        <dbReference type="Proteomes" id="UP000244005"/>
    </source>
</evidence>
<organism evidence="3 4">
    <name type="scientific">Marchantia polymorpha</name>
    <name type="common">Common liverwort</name>
    <name type="synonym">Marchantia aquatica</name>
    <dbReference type="NCBI Taxonomy" id="3197"/>
    <lineage>
        <taxon>Eukaryota</taxon>
        <taxon>Viridiplantae</taxon>
        <taxon>Streptophyta</taxon>
        <taxon>Embryophyta</taxon>
        <taxon>Marchantiophyta</taxon>
        <taxon>Marchantiopsida</taxon>
        <taxon>Marchantiidae</taxon>
        <taxon>Marchantiales</taxon>
        <taxon>Marchantiaceae</taxon>
        <taxon>Marchantia</taxon>
    </lineage>
</organism>
<evidence type="ECO:0000259" key="2">
    <source>
        <dbReference type="PROSITE" id="PS50095"/>
    </source>
</evidence>
<dbReference type="PROSITE" id="PS50095">
    <property type="entry name" value="PLAT"/>
    <property type="match status" value="1"/>
</dbReference>
<dbReference type="OrthoDB" id="5322100at2759"/>
<comment type="caution">
    <text evidence="1">Lacks conserved residue(s) required for the propagation of feature annotation.</text>
</comment>